<protein>
    <recommendedName>
        <fullName evidence="7">C2H2-type domain-containing protein</fullName>
    </recommendedName>
</protein>
<keyword evidence="9" id="KW-1185">Reference proteome</keyword>
<feature type="compositionally biased region" description="Acidic residues" evidence="6">
    <location>
        <begin position="747"/>
        <end position="769"/>
    </location>
</feature>
<dbReference type="GO" id="GO:0000981">
    <property type="term" value="F:DNA-binding transcription factor activity, RNA polymerase II-specific"/>
    <property type="evidence" value="ECO:0007669"/>
    <property type="project" value="TreeGrafter"/>
</dbReference>
<evidence type="ECO:0000256" key="3">
    <source>
        <dbReference type="ARBA" id="ARBA00022771"/>
    </source>
</evidence>
<dbReference type="SMART" id="SM00355">
    <property type="entry name" value="ZnF_C2H2"/>
    <property type="match status" value="7"/>
</dbReference>
<feature type="domain" description="C2H2-type" evidence="7">
    <location>
        <begin position="405"/>
        <end position="426"/>
    </location>
</feature>
<feature type="region of interest" description="Disordered" evidence="6">
    <location>
        <begin position="682"/>
        <end position="782"/>
    </location>
</feature>
<dbReference type="GO" id="GO:0000978">
    <property type="term" value="F:RNA polymerase II cis-regulatory region sequence-specific DNA binding"/>
    <property type="evidence" value="ECO:0007669"/>
    <property type="project" value="TreeGrafter"/>
</dbReference>
<evidence type="ECO:0000256" key="5">
    <source>
        <dbReference type="ARBA" id="ARBA00023242"/>
    </source>
</evidence>
<evidence type="ECO:0000256" key="2">
    <source>
        <dbReference type="ARBA" id="ARBA00022737"/>
    </source>
</evidence>
<proteinExistence type="predicted"/>
<sequence>MDSGAEVLRLATSAFKKEFSTVGSSSSSNGSSAGGGGAGTNEKDQTDEKQRALIQQFLTQAAAMNGKNGIEDIANRLGNSNKKAEKNWSNGYTAPPEPLTISNHTPSMQLSCVDCGVIKTNSEEMEIHIKTEHLGWLPFQCPICLSERASDAQMREHLHSSHRKSMNKFIYVDNVQAKRQLQILMDKAFSMNVTVRVNASASALSPSYRGGCSTPSSGRNTSTTITSGGSVEAAATAIVQAHKDKEKQQAQAAADFLKLLEFTDSSLSALQTNPEKSQKTSTGRKRPYVPTSVTESITTIKLDPSTDNFLANLSRENEENDQRTSFSLDDLNIDSSSALASLFGPPKKAKMDMGEIDSTMDDALDALNPISVLDNVAALFGNANDKIVEETKKPVSSVSKKRVLGECSKCQKPVTAGARQMHMFFHLAKDENIFRFRCKFDGCSIEHYRKDQMENHQSKVHGKIDPDMMEDRSLELFQKCQELNHELFVAHRNPGAKAHCWSSPSQVDNQMLNLLTHFQDLSMELLGTKSGTVPGPTAAKAEIAYAAQQAANAAKAGKSGKSSSISTVNGGVGILKLMPDEDHPLQCRLCGKTMQNRIRGFHILWHMAKDKGINRYTCKYCDFGHDRSQSVQVHGKKEHGSDDCVEDRIAEYQDDVKEMSEACFGISSLFAQENKRRSKIPAAAFPRDKDDGDSNSGDASPSIILDDTLSNGSDEKEEIEIKIDPKEEVEDEENEHSEHEMEHDEQEHENEAEEEGEAEEEEDPDEEDSGVVMTGSARRKRRRFNFRPKKTKKQIKEALVMRSISMLIGGAQFYRKKVNEFCYCEKCGKHTNNRLPEHAYTHMKADLFLCPICQLGHQSREIVIKHMRDMHPLCAEKVVDNRLLHVAEIKEAIRGCYPAFFVDMPLPNESDVAKISELTKGEETQIAGIEEYLQKLGN</sequence>
<name>A0A8S1EC16_9PELO</name>
<accession>A0A8S1EC16</accession>
<feature type="region of interest" description="Disordered" evidence="6">
    <location>
        <begin position="204"/>
        <end position="228"/>
    </location>
</feature>
<keyword evidence="5" id="KW-0539">Nucleus</keyword>
<dbReference type="AlphaFoldDB" id="A0A8S1EC16"/>
<dbReference type="GO" id="GO:0008270">
    <property type="term" value="F:zinc ion binding"/>
    <property type="evidence" value="ECO:0007669"/>
    <property type="project" value="UniProtKB-KW"/>
</dbReference>
<organism evidence="8 9">
    <name type="scientific">Caenorhabditis bovis</name>
    <dbReference type="NCBI Taxonomy" id="2654633"/>
    <lineage>
        <taxon>Eukaryota</taxon>
        <taxon>Metazoa</taxon>
        <taxon>Ecdysozoa</taxon>
        <taxon>Nematoda</taxon>
        <taxon>Chromadorea</taxon>
        <taxon>Rhabditida</taxon>
        <taxon>Rhabditina</taxon>
        <taxon>Rhabditomorpha</taxon>
        <taxon>Rhabditoidea</taxon>
        <taxon>Rhabditidae</taxon>
        <taxon>Peloderinae</taxon>
        <taxon>Caenorhabditis</taxon>
    </lineage>
</organism>
<feature type="domain" description="C2H2-type" evidence="7">
    <location>
        <begin position="616"/>
        <end position="639"/>
    </location>
</feature>
<evidence type="ECO:0000256" key="6">
    <source>
        <dbReference type="SAM" id="MobiDB-lite"/>
    </source>
</evidence>
<dbReference type="InterPro" id="IPR050527">
    <property type="entry name" value="Snail/Krueppel_Znf"/>
</dbReference>
<keyword evidence="1" id="KW-0479">Metal-binding</keyword>
<dbReference type="Gene3D" id="3.30.160.60">
    <property type="entry name" value="Classic Zinc Finger"/>
    <property type="match status" value="2"/>
</dbReference>
<dbReference type="PANTHER" id="PTHR24388:SF104">
    <property type="entry name" value="AT-RICH BINDING PROTEIN-RELATED"/>
    <property type="match status" value="1"/>
</dbReference>
<feature type="compositionally biased region" description="Basic and acidic residues" evidence="6">
    <location>
        <begin position="736"/>
        <end position="746"/>
    </location>
</feature>
<dbReference type="Proteomes" id="UP000494206">
    <property type="component" value="Unassembled WGS sequence"/>
</dbReference>
<feature type="domain" description="C2H2-type" evidence="7">
    <location>
        <begin position="822"/>
        <end position="842"/>
    </location>
</feature>
<evidence type="ECO:0000313" key="8">
    <source>
        <dbReference type="EMBL" id="CAB3398199.1"/>
    </source>
</evidence>
<feature type="compositionally biased region" description="Polar residues" evidence="6">
    <location>
        <begin position="269"/>
        <end position="281"/>
    </location>
</feature>
<reference evidence="8 9" key="1">
    <citation type="submission" date="2020-04" db="EMBL/GenBank/DDBJ databases">
        <authorList>
            <person name="Laetsch R D."/>
            <person name="Stevens L."/>
            <person name="Kumar S."/>
            <person name="Blaxter L. M."/>
        </authorList>
    </citation>
    <scope>NUCLEOTIDE SEQUENCE [LARGE SCALE GENOMIC DNA]</scope>
</reference>
<keyword evidence="2" id="KW-0677">Repeat</keyword>
<feature type="compositionally biased region" description="Polar residues" evidence="6">
    <location>
        <begin position="213"/>
        <end position="228"/>
    </location>
</feature>
<dbReference type="OrthoDB" id="5844122at2759"/>
<evidence type="ECO:0000256" key="1">
    <source>
        <dbReference type="ARBA" id="ARBA00022723"/>
    </source>
</evidence>
<evidence type="ECO:0000313" key="9">
    <source>
        <dbReference type="Proteomes" id="UP000494206"/>
    </source>
</evidence>
<comment type="caution">
    <text evidence="8">The sequence shown here is derived from an EMBL/GenBank/DDBJ whole genome shotgun (WGS) entry which is preliminary data.</text>
</comment>
<keyword evidence="3" id="KW-0863">Zinc-finger</keyword>
<evidence type="ECO:0000259" key="7">
    <source>
        <dbReference type="SMART" id="SM00355"/>
    </source>
</evidence>
<evidence type="ECO:0000256" key="4">
    <source>
        <dbReference type="ARBA" id="ARBA00022833"/>
    </source>
</evidence>
<feature type="domain" description="C2H2-type" evidence="7">
    <location>
        <begin position="848"/>
        <end position="871"/>
    </location>
</feature>
<feature type="region of interest" description="Disordered" evidence="6">
    <location>
        <begin position="269"/>
        <end position="292"/>
    </location>
</feature>
<keyword evidence="4" id="KW-0862">Zinc</keyword>
<feature type="domain" description="C2H2-type" evidence="7">
    <location>
        <begin position="110"/>
        <end position="133"/>
    </location>
</feature>
<dbReference type="PANTHER" id="PTHR24388">
    <property type="entry name" value="ZINC FINGER PROTEIN"/>
    <property type="match status" value="1"/>
</dbReference>
<gene>
    <name evidence="8" type="ORF">CBOVIS_LOCUS1502</name>
</gene>
<dbReference type="EMBL" id="CADEPM010000001">
    <property type="protein sequence ID" value="CAB3398199.1"/>
    <property type="molecule type" value="Genomic_DNA"/>
</dbReference>
<feature type="domain" description="C2H2-type" evidence="7">
    <location>
        <begin position="139"/>
        <end position="162"/>
    </location>
</feature>
<dbReference type="InterPro" id="IPR013087">
    <property type="entry name" value="Znf_C2H2_type"/>
</dbReference>
<feature type="region of interest" description="Disordered" evidence="6">
    <location>
        <begin position="18"/>
        <end position="48"/>
    </location>
</feature>
<feature type="domain" description="C2H2-type" evidence="7">
    <location>
        <begin position="436"/>
        <end position="461"/>
    </location>
</feature>